<dbReference type="PROSITE" id="PS50977">
    <property type="entry name" value="HTH_TETR_2"/>
    <property type="match status" value="1"/>
</dbReference>
<dbReference type="Pfam" id="PF00440">
    <property type="entry name" value="TetR_N"/>
    <property type="match status" value="1"/>
</dbReference>
<gene>
    <name evidence="2" type="ORF">GS424_007870</name>
</gene>
<dbReference type="KEGG" id="egd:GS424_007870"/>
<name>A0A6L7IQ28_9ACTN</name>
<protein>
    <submittedName>
        <fullName evidence="2">TetR/AcrR family transcriptional regulator</fullName>
    </submittedName>
</protein>
<dbReference type="GO" id="GO:0003677">
    <property type="term" value="F:DNA binding"/>
    <property type="evidence" value="ECO:0007669"/>
    <property type="project" value="UniProtKB-UniRule"/>
</dbReference>
<evidence type="ECO:0000313" key="2">
    <source>
        <dbReference type="EMBL" id="QOS69740.1"/>
    </source>
</evidence>
<proteinExistence type="predicted"/>
<dbReference type="EMBL" id="CP063310">
    <property type="protein sequence ID" value="QOS69740.1"/>
    <property type="molecule type" value="Genomic_DNA"/>
</dbReference>
<dbReference type="RefSeq" id="WP_160941665.1">
    <property type="nucleotide sequence ID" value="NZ_CP063310.1"/>
</dbReference>
<evidence type="ECO:0000313" key="3">
    <source>
        <dbReference type="Proteomes" id="UP000478463"/>
    </source>
</evidence>
<dbReference type="InterPro" id="IPR001647">
    <property type="entry name" value="HTH_TetR"/>
</dbReference>
<dbReference type="Gene3D" id="1.10.357.10">
    <property type="entry name" value="Tetracycline Repressor, domain 2"/>
    <property type="match status" value="1"/>
</dbReference>
<evidence type="ECO:0000256" key="1">
    <source>
        <dbReference type="ARBA" id="ARBA00023125"/>
    </source>
</evidence>
<organism evidence="2 3">
    <name type="scientific">Eggerthella guodeyinii</name>
    <dbReference type="NCBI Taxonomy" id="2690837"/>
    <lineage>
        <taxon>Bacteria</taxon>
        <taxon>Bacillati</taxon>
        <taxon>Actinomycetota</taxon>
        <taxon>Coriobacteriia</taxon>
        <taxon>Eggerthellales</taxon>
        <taxon>Eggerthellaceae</taxon>
        <taxon>Eggerthella</taxon>
    </lineage>
</organism>
<dbReference type="AlphaFoldDB" id="A0A6L7IQ28"/>
<sequence length="213" mass="23358">MPRPRKDQEGPSAVERMEEAFWDALAEKPYDQITVGDIAKRAQVNKNAFYYHFEGLHALAAQAIDHTLLREMARMLLLSGEMENGPSSAQLAALASRPDFSKRTYRIGLVAGKHGSRKLTVVLKHLILDAWFDLFDIEASDLSAETMATVRFALGGMLELMGDDGYLPDNANLVQTLLASGIAETVAASVVAALRSAARERPHGTALPRQPER</sequence>
<dbReference type="Proteomes" id="UP000478463">
    <property type="component" value="Chromosome"/>
</dbReference>
<reference evidence="2 3" key="1">
    <citation type="submission" date="2020-10" db="EMBL/GenBank/DDBJ databases">
        <title>Eggerthella sp. nov., isolated from human feces.</title>
        <authorList>
            <person name="Yajun G."/>
        </authorList>
    </citation>
    <scope>NUCLEOTIDE SEQUENCE [LARGE SCALE GENOMIC DNA]</scope>
    <source>
        <strain evidence="2 3">HF-1101</strain>
    </source>
</reference>
<dbReference type="InterPro" id="IPR009057">
    <property type="entry name" value="Homeodomain-like_sf"/>
</dbReference>
<accession>A0A6L7IQ28</accession>
<dbReference type="SUPFAM" id="SSF46689">
    <property type="entry name" value="Homeodomain-like"/>
    <property type="match status" value="1"/>
</dbReference>
<keyword evidence="1" id="KW-0238">DNA-binding</keyword>